<evidence type="ECO:0000256" key="1">
    <source>
        <dbReference type="SAM" id="SignalP"/>
    </source>
</evidence>
<dbReference type="OrthoDB" id="983143at2"/>
<keyword evidence="3" id="KW-1185">Reference proteome</keyword>
<feature type="chain" id="PRO_5008389981" description="Carboxypeptidase-like regulatory domain-containing protein" evidence="1">
    <location>
        <begin position="21"/>
        <end position="821"/>
    </location>
</feature>
<keyword evidence="1" id="KW-0732">Signal</keyword>
<dbReference type="Proteomes" id="UP000077667">
    <property type="component" value="Chromosome"/>
</dbReference>
<proteinExistence type="predicted"/>
<name>A0A1A9I7G5_9BACT</name>
<dbReference type="STRING" id="1176587.A8C56_00930"/>
<accession>A0A1A9I7G5</accession>
<feature type="signal peptide" evidence="1">
    <location>
        <begin position="1"/>
        <end position="20"/>
    </location>
</feature>
<protein>
    <recommendedName>
        <fullName evidence="4">Carboxypeptidase-like regulatory domain-containing protein</fullName>
    </recommendedName>
</protein>
<sequence length="821" mass="94684">MGKKGLLTIGVLLWQFTVCAQKTLTGNVRDHHSEEPVPFASFQFKHTNTGFIADSAGSFHFSATQWPSDTLVITNVGYETKEIPLRQGTDSLKILLEPRTYDNGVVVKTKINMGLYIWKNIVKHKPYNDRFRHFDNFYYEIYNKMELDLKNLKSIQKITNIKPFRPMNELINRNIDTTEGVKFLPTYLTESISDYYYQKKPLRRREEIKAYNTNGINNASMVKFLGGMDQVINVYNDFINVFNRQFISPLSSSGNFYYKYALSDTQRIGYQKFYHLVFTPKNKGSNTFEGDCWVAAGSFAIQKMSLRLDKSADVNFLDRLSLIQEYKKINDSTWFIAKDKFVADFSPAGKQVPGIIARKTTTYQNALVNDSSVTNVLKQNKKIEEIIVKTGSGDKQAGYWDSARHEGLTTNEVNIMNMMDTVLNSPTYKKITKQIAFLGSGLFNIGNVQLGSAYNWFSGNGWEGFRMRFDVASNVHFDKKLWWHTYLAYGFSDKKFKGEAEVFYLPKKEPKRQYWYLGYKNDLDFGQTYFGEISNDNIFAFAIRKPNIPLKYINLEQAQFEFFNELGKGFSFLTNVSRKTYRPLKNLVPADSFRMGYNGLTGSEITVKFRYAFQEKFIESNFFRSSLGSRYPIVEASVTRGISGFLGGNYNYTKVLASVSHILKIPPLGVINYQVYTGKTFGTVPYMFLNVAPGNELYYYNRYAFNMMNRYEFINDRFAGINFEHNIGNGIFKLFPKLKFRQLYTVKALWGTLSDANKSLNFKEGHNFQSLDGKTYMEVGTGIDNILRFFRVDFVWRVLPRSSIKTSTAHFGVFGSVRLNF</sequence>
<dbReference type="EMBL" id="CP015772">
    <property type="protein sequence ID" value="ANH83617.1"/>
    <property type="molecule type" value="Genomic_DNA"/>
</dbReference>
<dbReference type="KEGG" id="nia:A8C56_00930"/>
<organism evidence="2 3">
    <name type="scientific">Niabella ginsenosidivorans</name>
    <dbReference type="NCBI Taxonomy" id="1176587"/>
    <lineage>
        <taxon>Bacteria</taxon>
        <taxon>Pseudomonadati</taxon>
        <taxon>Bacteroidota</taxon>
        <taxon>Chitinophagia</taxon>
        <taxon>Chitinophagales</taxon>
        <taxon>Chitinophagaceae</taxon>
        <taxon>Niabella</taxon>
    </lineage>
</organism>
<gene>
    <name evidence="2" type="ORF">A8C56_00930</name>
</gene>
<reference evidence="2 3" key="1">
    <citation type="submission" date="2016-05" db="EMBL/GenBank/DDBJ databases">
        <title>Niabella ginsenosidivorans BS26 whole genome sequencing.</title>
        <authorList>
            <person name="Im W.T."/>
            <person name="Siddiqi M.Z."/>
        </authorList>
    </citation>
    <scope>NUCLEOTIDE SEQUENCE [LARGE SCALE GENOMIC DNA]</scope>
    <source>
        <strain evidence="2 3">BS26</strain>
    </source>
</reference>
<evidence type="ECO:0000313" key="2">
    <source>
        <dbReference type="EMBL" id="ANH83617.1"/>
    </source>
</evidence>
<dbReference type="Pfam" id="PF13715">
    <property type="entry name" value="CarbopepD_reg_2"/>
    <property type="match status" value="1"/>
</dbReference>
<dbReference type="SUPFAM" id="SSF49464">
    <property type="entry name" value="Carboxypeptidase regulatory domain-like"/>
    <property type="match status" value="1"/>
</dbReference>
<evidence type="ECO:0000313" key="3">
    <source>
        <dbReference type="Proteomes" id="UP000077667"/>
    </source>
</evidence>
<dbReference type="InterPro" id="IPR008969">
    <property type="entry name" value="CarboxyPept-like_regulatory"/>
</dbReference>
<dbReference type="InterPro" id="IPR043741">
    <property type="entry name" value="DUF5686"/>
</dbReference>
<dbReference type="AlphaFoldDB" id="A0A1A9I7G5"/>
<dbReference type="Pfam" id="PF18939">
    <property type="entry name" value="DUF5686"/>
    <property type="match status" value="1"/>
</dbReference>
<evidence type="ECO:0008006" key="4">
    <source>
        <dbReference type="Google" id="ProtNLM"/>
    </source>
</evidence>